<keyword evidence="3 6" id="KW-0812">Transmembrane</keyword>
<dbReference type="AlphaFoldDB" id="A0A4R2NSF3"/>
<evidence type="ECO:0000256" key="5">
    <source>
        <dbReference type="ARBA" id="ARBA00023136"/>
    </source>
</evidence>
<comment type="caution">
    <text evidence="8">The sequence shown here is derived from an EMBL/GenBank/DDBJ whole genome shotgun (WGS) entry which is preliminary data.</text>
</comment>
<proteinExistence type="predicted"/>
<dbReference type="InterPro" id="IPR052027">
    <property type="entry name" value="PspC"/>
</dbReference>
<evidence type="ECO:0000256" key="2">
    <source>
        <dbReference type="ARBA" id="ARBA00022475"/>
    </source>
</evidence>
<name>A0A4R2NSF3_9BACL</name>
<reference evidence="8 9" key="1">
    <citation type="submission" date="2019-03" db="EMBL/GenBank/DDBJ databases">
        <title>Genomic Encyclopedia of Type Strains, Phase IV (KMG-IV): sequencing the most valuable type-strain genomes for metagenomic binning, comparative biology and taxonomic classification.</title>
        <authorList>
            <person name="Goeker M."/>
        </authorList>
    </citation>
    <scope>NUCLEOTIDE SEQUENCE [LARGE SCALE GENOMIC DNA]</scope>
    <source>
        <strain evidence="8 9">DSM 19377</strain>
    </source>
</reference>
<comment type="subcellular location">
    <subcellularLocation>
        <location evidence="1">Cell membrane</location>
        <topology evidence="1">Single-pass membrane protein</topology>
    </subcellularLocation>
</comment>
<evidence type="ECO:0000256" key="6">
    <source>
        <dbReference type="SAM" id="Phobius"/>
    </source>
</evidence>
<organism evidence="8 9">
    <name type="scientific">Scopulibacillus darangshiensis</name>
    <dbReference type="NCBI Taxonomy" id="442528"/>
    <lineage>
        <taxon>Bacteria</taxon>
        <taxon>Bacillati</taxon>
        <taxon>Bacillota</taxon>
        <taxon>Bacilli</taxon>
        <taxon>Bacillales</taxon>
        <taxon>Sporolactobacillaceae</taxon>
        <taxon>Scopulibacillus</taxon>
    </lineage>
</organism>
<dbReference type="RefSeq" id="WP_132746918.1">
    <property type="nucleotide sequence ID" value="NZ_SLXK01000023.1"/>
</dbReference>
<dbReference type="EMBL" id="SLXK01000023">
    <property type="protein sequence ID" value="TCP24889.1"/>
    <property type="molecule type" value="Genomic_DNA"/>
</dbReference>
<evidence type="ECO:0000259" key="7">
    <source>
        <dbReference type="Pfam" id="PF04024"/>
    </source>
</evidence>
<dbReference type="GO" id="GO:0005886">
    <property type="term" value="C:plasma membrane"/>
    <property type="evidence" value="ECO:0007669"/>
    <property type="project" value="UniProtKB-SubCell"/>
</dbReference>
<accession>A0A4R2NSF3</accession>
<dbReference type="Proteomes" id="UP000295416">
    <property type="component" value="Unassembled WGS sequence"/>
</dbReference>
<dbReference type="PANTHER" id="PTHR33885">
    <property type="entry name" value="PHAGE SHOCK PROTEIN C"/>
    <property type="match status" value="1"/>
</dbReference>
<keyword evidence="4 6" id="KW-1133">Transmembrane helix</keyword>
<protein>
    <submittedName>
        <fullName evidence="8">Phage shock protein C (PspC) family protein</fullName>
    </submittedName>
</protein>
<keyword evidence="9" id="KW-1185">Reference proteome</keyword>
<feature type="transmembrane region" description="Helical" evidence="6">
    <location>
        <begin position="33"/>
        <end position="56"/>
    </location>
</feature>
<dbReference type="OrthoDB" id="9815286at2"/>
<keyword evidence="2" id="KW-1003">Cell membrane</keyword>
<keyword evidence="5 6" id="KW-0472">Membrane</keyword>
<evidence type="ECO:0000313" key="9">
    <source>
        <dbReference type="Proteomes" id="UP000295416"/>
    </source>
</evidence>
<evidence type="ECO:0000313" key="8">
    <source>
        <dbReference type="EMBL" id="TCP24889.1"/>
    </source>
</evidence>
<gene>
    <name evidence="8" type="ORF">EV207_12362</name>
</gene>
<sequence>MKKLYRSKKNRILTGILGGLGEYTNVDPTVVRIIFMVLLIPFLPLVLVYFISTFIIPEESS</sequence>
<dbReference type="Pfam" id="PF04024">
    <property type="entry name" value="PspC"/>
    <property type="match status" value="1"/>
</dbReference>
<evidence type="ECO:0000256" key="4">
    <source>
        <dbReference type="ARBA" id="ARBA00022989"/>
    </source>
</evidence>
<dbReference type="PANTHER" id="PTHR33885:SF3">
    <property type="entry name" value="PHAGE SHOCK PROTEIN C"/>
    <property type="match status" value="1"/>
</dbReference>
<evidence type="ECO:0000256" key="1">
    <source>
        <dbReference type="ARBA" id="ARBA00004162"/>
    </source>
</evidence>
<evidence type="ECO:0000256" key="3">
    <source>
        <dbReference type="ARBA" id="ARBA00022692"/>
    </source>
</evidence>
<dbReference type="InterPro" id="IPR007168">
    <property type="entry name" value="Phageshock_PspC_N"/>
</dbReference>
<feature type="domain" description="Phage shock protein PspC N-terminal" evidence="7">
    <location>
        <begin position="2"/>
        <end position="59"/>
    </location>
</feature>